<dbReference type="AlphaFoldDB" id="A0A835BYC5"/>
<dbReference type="Pfam" id="PF00646">
    <property type="entry name" value="F-box"/>
    <property type="match status" value="1"/>
</dbReference>
<dbReference type="SUPFAM" id="SSF81383">
    <property type="entry name" value="F-box domain"/>
    <property type="match status" value="1"/>
</dbReference>
<dbReference type="InterPro" id="IPR053781">
    <property type="entry name" value="F-box_AtFBL13-like"/>
</dbReference>
<comment type="caution">
    <text evidence="2">The sequence shown here is derived from an EMBL/GenBank/DDBJ whole genome shotgun (WGS) entry which is preliminary data.</text>
</comment>
<dbReference type="PANTHER" id="PTHR34709:SF79">
    <property type="entry name" value="F-BOX DOMAIN-CONTAINING PROTEIN"/>
    <property type="match status" value="1"/>
</dbReference>
<feature type="domain" description="F-box" evidence="1">
    <location>
        <begin position="11"/>
        <end position="46"/>
    </location>
</feature>
<dbReference type="InterPro" id="IPR001810">
    <property type="entry name" value="F-box_dom"/>
</dbReference>
<dbReference type="InterPro" id="IPR036047">
    <property type="entry name" value="F-box-like_dom_sf"/>
</dbReference>
<dbReference type="SUPFAM" id="SSF52058">
    <property type="entry name" value="L domain-like"/>
    <property type="match status" value="1"/>
</dbReference>
<evidence type="ECO:0000259" key="1">
    <source>
        <dbReference type="Pfam" id="PF00646"/>
    </source>
</evidence>
<dbReference type="Proteomes" id="UP000636709">
    <property type="component" value="Unassembled WGS sequence"/>
</dbReference>
<dbReference type="PANTHER" id="PTHR34709">
    <property type="entry name" value="OS10G0396666 PROTEIN"/>
    <property type="match status" value="1"/>
</dbReference>
<dbReference type="OrthoDB" id="691251at2759"/>
<name>A0A835BYC5_9POAL</name>
<sequence length="353" mass="38975">MDAPGGDPDRISALPDDVLHLILGFLPEATAAARTAVLSRRWRHVWVHAHKFVFSDDLAPAAALGNFASFVDRLFARRGHAAIGSLQIRLSHHRSTPPAKVAEWTRYAVRHVVDFFLLRVSHVPPAATVELELPSHGRTRSIQLDLSGMRLRFPPPPAASMYEALAELALDSARLGDFVSSCCRRLRKLAIGSPLDLRELVLRVDALQELRLSRAEDLRTLDVTAPNLRVLWLDRCFPHGAPGSDGGVSGNRVACCRVVAPRLQVIGMRDATLAKLPGMDIHGLASVRCLDLGLHMRGRLCRRTSSGLWLLENCPDRHKLKGGYDFVTRKLPCAKYNIAALDVPSPDIIEHQQ</sequence>
<evidence type="ECO:0000313" key="2">
    <source>
        <dbReference type="EMBL" id="KAF8718398.1"/>
    </source>
</evidence>
<evidence type="ECO:0000313" key="3">
    <source>
        <dbReference type="Proteomes" id="UP000636709"/>
    </source>
</evidence>
<reference evidence="2" key="1">
    <citation type="submission" date="2020-07" db="EMBL/GenBank/DDBJ databases">
        <title>Genome sequence and genetic diversity analysis of an under-domesticated orphan crop, white fonio (Digitaria exilis).</title>
        <authorList>
            <person name="Bennetzen J.L."/>
            <person name="Chen S."/>
            <person name="Ma X."/>
            <person name="Wang X."/>
            <person name="Yssel A.E.J."/>
            <person name="Chaluvadi S.R."/>
            <person name="Johnson M."/>
            <person name="Gangashetty P."/>
            <person name="Hamidou F."/>
            <person name="Sanogo M.D."/>
            <person name="Zwaenepoel A."/>
            <person name="Wallace J."/>
            <person name="Van De Peer Y."/>
            <person name="Van Deynze A."/>
        </authorList>
    </citation>
    <scope>NUCLEOTIDE SEQUENCE</scope>
    <source>
        <tissue evidence="2">Leaves</tissue>
    </source>
</reference>
<protein>
    <recommendedName>
        <fullName evidence="1">F-box domain-containing protein</fullName>
    </recommendedName>
</protein>
<keyword evidence="3" id="KW-1185">Reference proteome</keyword>
<dbReference type="CDD" id="cd22160">
    <property type="entry name" value="F-box_AtFBL13-like"/>
    <property type="match status" value="1"/>
</dbReference>
<organism evidence="2 3">
    <name type="scientific">Digitaria exilis</name>
    <dbReference type="NCBI Taxonomy" id="1010633"/>
    <lineage>
        <taxon>Eukaryota</taxon>
        <taxon>Viridiplantae</taxon>
        <taxon>Streptophyta</taxon>
        <taxon>Embryophyta</taxon>
        <taxon>Tracheophyta</taxon>
        <taxon>Spermatophyta</taxon>
        <taxon>Magnoliopsida</taxon>
        <taxon>Liliopsida</taxon>
        <taxon>Poales</taxon>
        <taxon>Poaceae</taxon>
        <taxon>PACMAD clade</taxon>
        <taxon>Panicoideae</taxon>
        <taxon>Panicodae</taxon>
        <taxon>Paniceae</taxon>
        <taxon>Anthephorinae</taxon>
        <taxon>Digitaria</taxon>
    </lineage>
</organism>
<accession>A0A835BYC5</accession>
<dbReference type="InterPro" id="IPR055312">
    <property type="entry name" value="FBL15-like"/>
</dbReference>
<dbReference type="EMBL" id="JACEFO010001710">
    <property type="protein sequence ID" value="KAF8718398.1"/>
    <property type="molecule type" value="Genomic_DNA"/>
</dbReference>
<proteinExistence type="predicted"/>
<gene>
    <name evidence="2" type="ORF">HU200_025382</name>
</gene>